<name>A0ABV4NZ59_9GAMM</name>
<dbReference type="InterPro" id="IPR050456">
    <property type="entry name" value="DeoC/FbaB_aldolase"/>
</dbReference>
<evidence type="ECO:0000313" key="2">
    <source>
        <dbReference type="Proteomes" id="UP001569428"/>
    </source>
</evidence>
<sequence length="273" mass="29800">MTEMARNRRWKRFIDPQSEKALIVPLDHGLTMGPIRGINRPEEMLSWVNTEAVTGVVLHKGIAERIGGQLNCGLIIHLNGSINTDEQPDLKQLVTTVEAAVRLGADAVSVQTNFSAITASHNLRLVGHVVDEAHAWGMPVLNMVYDKSINGSENLASIRHFMRAAVELGVDALKVAAPKDFQQIPEMLDGIQSHTPVLFAGGTLANERALIELAAATVEHNAGGICVGRNVFQRTNPTATLTQLQSVFRDDMLSETGFARSLTMRQREPELAL</sequence>
<dbReference type="Proteomes" id="UP001569428">
    <property type="component" value="Unassembled WGS sequence"/>
</dbReference>
<evidence type="ECO:0000313" key="1">
    <source>
        <dbReference type="EMBL" id="MFA0811411.1"/>
    </source>
</evidence>
<dbReference type="EMBL" id="JBGMEK010000020">
    <property type="protein sequence ID" value="MFA0811411.1"/>
    <property type="molecule type" value="Genomic_DNA"/>
</dbReference>
<dbReference type="Gene3D" id="3.20.20.70">
    <property type="entry name" value="Aldolase class I"/>
    <property type="match status" value="1"/>
</dbReference>
<dbReference type="InterPro" id="IPR041720">
    <property type="entry name" value="FbaB-like"/>
</dbReference>
<dbReference type="Pfam" id="PF01791">
    <property type="entry name" value="DeoC"/>
    <property type="match status" value="1"/>
</dbReference>
<dbReference type="PANTHER" id="PTHR47916:SF1">
    <property type="entry name" value="3-HYDROXY-5-PHOSPHONOOXYPENTANE-2,4-DIONE THIOLASE"/>
    <property type="match status" value="1"/>
</dbReference>
<dbReference type="InterPro" id="IPR002915">
    <property type="entry name" value="DeoC/FbaB/LacD_aldolase"/>
</dbReference>
<proteinExistence type="predicted"/>
<dbReference type="InterPro" id="IPR013785">
    <property type="entry name" value="Aldolase_TIM"/>
</dbReference>
<gene>
    <name evidence="1" type="ORF">ACCI49_10825</name>
</gene>
<accession>A0ABV4NZ59</accession>
<dbReference type="SMART" id="SM01133">
    <property type="entry name" value="DeoC"/>
    <property type="match status" value="1"/>
</dbReference>
<reference evidence="1 2" key="1">
    <citation type="submission" date="2024-08" db="EMBL/GenBank/DDBJ databases">
        <authorList>
            <person name="Ishaq N."/>
        </authorList>
    </citation>
    <scope>NUCLEOTIDE SEQUENCE [LARGE SCALE GENOMIC DNA]</scope>
    <source>
        <strain evidence="1 2">DSM 18651</strain>
    </source>
</reference>
<protein>
    <submittedName>
        <fullName evidence="1">Class I fructose-bisphosphate aldolase</fullName>
    </submittedName>
</protein>
<keyword evidence="2" id="KW-1185">Reference proteome</keyword>
<dbReference type="PANTHER" id="PTHR47916">
    <property type="entry name" value="FRUCTOSE-BISPHOSPHATE ALDOLASE CLASS 1"/>
    <property type="match status" value="1"/>
</dbReference>
<comment type="caution">
    <text evidence="1">The sequence shown here is derived from an EMBL/GenBank/DDBJ whole genome shotgun (WGS) entry which is preliminary data.</text>
</comment>
<dbReference type="RefSeq" id="WP_371838975.1">
    <property type="nucleotide sequence ID" value="NZ_JBGMEK010000020.1"/>
</dbReference>
<dbReference type="SUPFAM" id="SSF51569">
    <property type="entry name" value="Aldolase"/>
    <property type="match status" value="1"/>
</dbReference>
<dbReference type="PIRSF" id="PIRSF038992">
    <property type="entry name" value="Aldolase_Ia"/>
    <property type="match status" value="1"/>
</dbReference>
<organism evidence="1 2">
    <name type="scientific">Microbulbifer epialgicus</name>
    <dbReference type="NCBI Taxonomy" id="393907"/>
    <lineage>
        <taxon>Bacteria</taxon>
        <taxon>Pseudomonadati</taxon>
        <taxon>Pseudomonadota</taxon>
        <taxon>Gammaproteobacteria</taxon>
        <taxon>Cellvibrionales</taxon>
        <taxon>Microbulbiferaceae</taxon>
        <taxon>Microbulbifer</taxon>
    </lineage>
</organism>